<dbReference type="GeneID" id="29072165"/>
<gene>
    <name evidence="1" type="primary">orf64</name>
</gene>
<organism evidence="1">
    <name type="scientific">Mastocarpus papillatus</name>
    <dbReference type="NCBI Taxonomy" id="31436"/>
    <lineage>
        <taxon>Eukaryota</taxon>
        <taxon>Rhodophyta</taxon>
        <taxon>Florideophyceae</taxon>
        <taxon>Rhodymeniophycidae</taxon>
        <taxon>Gigartinales</taxon>
        <taxon>Phyllophoraceae</taxon>
        <taxon>Mastocarpus</taxon>
    </lineage>
</organism>
<name>A0A342RZN9_9FLOR</name>
<reference evidence="1" key="1">
    <citation type="journal article" date="2016" name="Mitochondrial DNA Part B Resour">
        <title>Organellar genome analysis of the heteromorphic red alga Mastocarpus papillatus (Phyllophoraceae, Rhodophyta).</title>
        <authorList>
            <person name="Hughey J.R."/>
            <person name="Mumford T.F."/>
            <person name="Navarrete-Fernandez T.M."/>
            <person name="Huber S.R."/>
            <person name="Freese J.M."/>
            <person name="Murray E.M.C."/>
            <person name="Sissini M.N."/>
            <person name="Gentilhomme A."/>
        </authorList>
    </citation>
    <scope>NUCLEOTIDE SEQUENCE</scope>
</reference>
<keyword evidence="1" id="KW-0934">Plastid</keyword>
<dbReference type="RefSeq" id="YP_009295701.1">
    <property type="nucleotide sequence ID" value="NC_031167.1"/>
</dbReference>
<geneLocation type="plastid" evidence="1"/>
<accession>A0A342RZN9</accession>
<proteinExistence type="predicted"/>
<dbReference type="EMBL" id="KX525588">
    <property type="protein sequence ID" value="AOL58185.1"/>
    <property type="molecule type" value="Genomic_DNA"/>
</dbReference>
<evidence type="ECO:0000313" key="1">
    <source>
        <dbReference type="EMBL" id="AOL58185.1"/>
    </source>
</evidence>
<dbReference type="AlphaFoldDB" id="A0A342RZN9"/>
<protein>
    <submittedName>
        <fullName evidence="1">Uncharacterized protein</fullName>
    </submittedName>
</protein>
<sequence length="76" mass="9000">MLLYYIINKKRVMGEINMQYLNNISEDNDLLDNEELSLETPVGWSSTCFNETIDYYIECNSINSNNRQETQDNHIM</sequence>